<evidence type="ECO:0000313" key="3">
    <source>
        <dbReference type="Proteomes" id="UP001163719"/>
    </source>
</evidence>
<feature type="compositionally biased region" description="Polar residues" evidence="1">
    <location>
        <begin position="32"/>
        <end position="57"/>
    </location>
</feature>
<evidence type="ECO:0000256" key="1">
    <source>
        <dbReference type="SAM" id="MobiDB-lite"/>
    </source>
</evidence>
<keyword evidence="3" id="KW-1185">Reference proteome</keyword>
<proteinExistence type="predicted"/>
<name>A0ABT3HSA9_9FLAO</name>
<dbReference type="RefSeq" id="WP_264744480.1">
    <property type="nucleotide sequence ID" value="NZ_JAPDHV010000008.1"/>
</dbReference>
<evidence type="ECO:0000313" key="2">
    <source>
        <dbReference type="EMBL" id="MCW3162565.1"/>
    </source>
</evidence>
<accession>A0ABT3HSA9</accession>
<feature type="region of interest" description="Disordered" evidence="1">
    <location>
        <begin position="30"/>
        <end position="69"/>
    </location>
</feature>
<reference evidence="2" key="1">
    <citation type="submission" date="2022-10" db="EMBL/GenBank/DDBJ databases">
        <title>Chryseobacterium babae sp. nov. isolated from the gut of the beetle Oryctes rhinoceros, and Chryseobacterium kimseyorum sp. nov., isolated from a stick insect rearing cage.</title>
        <authorList>
            <person name="Shelomi M."/>
            <person name="Han C.-J."/>
            <person name="Chen W.-M."/>
            <person name="Chen H.-K."/>
            <person name="Liaw S.-J."/>
            <person name="Muhle E."/>
            <person name="Clermont D."/>
        </authorList>
    </citation>
    <scope>NUCLEOTIDE SEQUENCE</scope>
    <source>
        <strain evidence="2">WLa1L2M3</strain>
    </source>
</reference>
<gene>
    <name evidence="2" type="ORF">OH806_14935</name>
</gene>
<evidence type="ECO:0008006" key="4">
    <source>
        <dbReference type="Google" id="ProtNLM"/>
    </source>
</evidence>
<organism evidence="2 3">
    <name type="scientific">Chryseobacterium oryctis</name>
    <dbReference type="NCBI Taxonomy" id="2952618"/>
    <lineage>
        <taxon>Bacteria</taxon>
        <taxon>Pseudomonadati</taxon>
        <taxon>Bacteroidota</taxon>
        <taxon>Flavobacteriia</taxon>
        <taxon>Flavobacteriales</taxon>
        <taxon>Weeksellaceae</taxon>
        <taxon>Chryseobacterium group</taxon>
        <taxon>Chryseobacterium</taxon>
    </lineage>
</organism>
<sequence length="69" mass="7578">MKNLKKKDELLNKFQASKIERVKLDKVLGGQQLPTSPTDIQTGLTSDGNHDNISTPGDNGWKALSDNIN</sequence>
<protein>
    <recommendedName>
        <fullName evidence="4">Natural product</fullName>
    </recommendedName>
</protein>
<dbReference type="Proteomes" id="UP001163719">
    <property type="component" value="Unassembled WGS sequence"/>
</dbReference>
<dbReference type="EMBL" id="JAPDHV010000008">
    <property type="protein sequence ID" value="MCW3162565.1"/>
    <property type="molecule type" value="Genomic_DNA"/>
</dbReference>
<comment type="caution">
    <text evidence="2">The sequence shown here is derived from an EMBL/GenBank/DDBJ whole genome shotgun (WGS) entry which is preliminary data.</text>
</comment>